<dbReference type="RefSeq" id="WP_142933792.1">
    <property type="nucleotide sequence ID" value="NZ_ML660169.1"/>
</dbReference>
<keyword evidence="4" id="KW-1185">Reference proteome</keyword>
<proteinExistence type="predicted"/>
<keyword evidence="1" id="KW-0472">Membrane</keyword>
<keyword evidence="1" id="KW-0812">Transmembrane</keyword>
<dbReference type="NCBIfam" id="NF041384">
    <property type="entry name" value="YHS_seleno_dom"/>
    <property type="match status" value="1"/>
</dbReference>
<accession>A0A545U6I0</accession>
<comment type="caution">
    <text evidence="3">The sequence shown here is derived from an EMBL/GenBank/DDBJ whole genome shotgun (WGS) entry which is preliminary data.</text>
</comment>
<dbReference type="Proteomes" id="UP000315439">
    <property type="component" value="Unassembled WGS sequence"/>
</dbReference>
<keyword evidence="1" id="KW-1133">Transmembrane helix</keyword>
<evidence type="ECO:0000313" key="3">
    <source>
        <dbReference type="EMBL" id="TQV85079.1"/>
    </source>
</evidence>
<evidence type="ECO:0000313" key="4">
    <source>
        <dbReference type="Proteomes" id="UP000315439"/>
    </source>
</evidence>
<dbReference type="InterPro" id="IPR007029">
    <property type="entry name" value="YHS_dom"/>
</dbReference>
<evidence type="ECO:0000256" key="1">
    <source>
        <dbReference type="SAM" id="Phobius"/>
    </source>
</evidence>
<dbReference type="EMBL" id="VIKS01000013">
    <property type="protein sequence ID" value="TQV85079.1"/>
    <property type="molecule type" value="Genomic_DNA"/>
</dbReference>
<dbReference type="Pfam" id="PF04945">
    <property type="entry name" value="YHS"/>
    <property type="match status" value="1"/>
</dbReference>
<dbReference type="AlphaFoldDB" id="A0A545U6I0"/>
<evidence type="ECO:0000259" key="2">
    <source>
        <dbReference type="Pfam" id="PF04945"/>
    </source>
</evidence>
<reference evidence="3 4" key="1">
    <citation type="submission" date="2019-07" db="EMBL/GenBank/DDBJ databases">
        <title>Draft genome for Aliikangiella sp. M105.</title>
        <authorList>
            <person name="Wang G."/>
        </authorList>
    </citation>
    <scope>NUCLEOTIDE SEQUENCE [LARGE SCALE GENOMIC DNA]</scope>
    <source>
        <strain evidence="3 4">M105</strain>
    </source>
</reference>
<name>A0A545U6I0_9GAMM</name>
<feature type="domain" description="YHS" evidence="2">
    <location>
        <begin position="62"/>
        <end position="106"/>
    </location>
</feature>
<protein>
    <submittedName>
        <fullName evidence="3">YHS domain-containing protein</fullName>
    </submittedName>
</protein>
<feature type="transmembrane region" description="Helical" evidence="1">
    <location>
        <begin position="12"/>
        <end position="32"/>
    </location>
</feature>
<sequence length="166" mass="18579">MNSQSKLTQNKKLRITSGIVLFLVVAISGFAYTQKVSPLSWGWWGPVNVDEGVAIGGYDPVAYFRSGTPVKGESKHQVSNNGVSWYFSSEENKKLFELTPAKYQPQYGGFCAFATSKGFTAVSSPEAWHIEQNKLYLFNDKNVRETWISEISDGVIAQSDKNWKTH</sequence>
<gene>
    <name evidence="3" type="ORF">FLL46_22075</name>
</gene>
<dbReference type="OrthoDB" id="344729at2"/>
<organism evidence="3 4">
    <name type="scientific">Aliikangiella coralliicola</name>
    <dbReference type="NCBI Taxonomy" id="2592383"/>
    <lineage>
        <taxon>Bacteria</taxon>
        <taxon>Pseudomonadati</taxon>
        <taxon>Pseudomonadota</taxon>
        <taxon>Gammaproteobacteria</taxon>
        <taxon>Oceanospirillales</taxon>
        <taxon>Pleioneaceae</taxon>
        <taxon>Aliikangiella</taxon>
    </lineage>
</organism>